<dbReference type="Pfam" id="PF01370">
    <property type="entry name" value="Epimerase"/>
    <property type="match status" value="1"/>
</dbReference>
<evidence type="ECO:0000256" key="9">
    <source>
        <dbReference type="ARBA" id="ARBA00023277"/>
    </source>
</evidence>
<comment type="similarity">
    <text evidence="4">Belongs to the NAD(P)-dependent epimerase/dehydratase family.</text>
</comment>
<dbReference type="InterPro" id="IPR036291">
    <property type="entry name" value="NAD(P)-bd_dom_sf"/>
</dbReference>
<dbReference type="InterPro" id="IPR057326">
    <property type="entry name" value="KR_dom"/>
</dbReference>
<evidence type="ECO:0000313" key="14">
    <source>
        <dbReference type="Proteomes" id="UP001500571"/>
    </source>
</evidence>
<dbReference type="Proteomes" id="UP001500571">
    <property type="component" value="Unassembled WGS sequence"/>
</dbReference>
<keyword evidence="14" id="KW-1185">Reference proteome</keyword>
<reference evidence="13 14" key="1">
    <citation type="journal article" date="2019" name="Int. J. Syst. Evol. Microbiol.">
        <title>The Global Catalogue of Microorganisms (GCM) 10K type strain sequencing project: providing services to taxonomists for standard genome sequencing and annotation.</title>
        <authorList>
            <consortium name="The Broad Institute Genomics Platform"/>
            <consortium name="The Broad Institute Genome Sequencing Center for Infectious Disease"/>
            <person name="Wu L."/>
            <person name="Ma J."/>
        </authorList>
    </citation>
    <scope>NUCLEOTIDE SEQUENCE [LARGE SCALE GENOMIC DNA]</scope>
    <source>
        <strain evidence="13 14">JCM 15309</strain>
    </source>
</reference>
<dbReference type="EC" id="5.1.3.2" evidence="5"/>
<evidence type="ECO:0000256" key="5">
    <source>
        <dbReference type="ARBA" id="ARBA00013189"/>
    </source>
</evidence>
<keyword evidence="7" id="KW-0520">NAD</keyword>
<gene>
    <name evidence="13" type="primary">galE_2</name>
    <name evidence="13" type="ORF">GCM10009798_01570</name>
</gene>
<comment type="catalytic activity">
    <reaction evidence="1">
        <text>UDP-alpha-D-glucose = UDP-alpha-D-galactose</text>
        <dbReference type="Rhea" id="RHEA:22168"/>
        <dbReference type="ChEBI" id="CHEBI:58885"/>
        <dbReference type="ChEBI" id="CHEBI:66914"/>
        <dbReference type="EC" id="5.1.3.2"/>
    </reaction>
</comment>
<dbReference type="InterPro" id="IPR001509">
    <property type="entry name" value="Epimerase_deHydtase"/>
</dbReference>
<dbReference type="PANTHER" id="PTHR43725:SF53">
    <property type="entry name" value="UDP-ARABINOSE 4-EPIMERASE 1"/>
    <property type="match status" value="1"/>
</dbReference>
<evidence type="ECO:0000256" key="1">
    <source>
        <dbReference type="ARBA" id="ARBA00000083"/>
    </source>
</evidence>
<evidence type="ECO:0000256" key="8">
    <source>
        <dbReference type="ARBA" id="ARBA00023235"/>
    </source>
</evidence>
<proteinExistence type="inferred from homology"/>
<accession>A0ABN2Q9Z1</accession>
<evidence type="ECO:0000256" key="11">
    <source>
        <dbReference type="ARBA" id="ARBA00033067"/>
    </source>
</evidence>
<evidence type="ECO:0000256" key="6">
    <source>
        <dbReference type="ARBA" id="ARBA00018569"/>
    </source>
</evidence>
<comment type="pathway">
    <text evidence="3">Carbohydrate metabolism; galactose metabolism.</text>
</comment>
<evidence type="ECO:0000313" key="13">
    <source>
        <dbReference type="EMBL" id="GAA1946266.1"/>
    </source>
</evidence>
<dbReference type="InterPro" id="IPR005886">
    <property type="entry name" value="UDP_G4E"/>
</dbReference>
<name>A0ABN2Q9Z1_9ACTN</name>
<dbReference type="Gene3D" id="3.40.50.720">
    <property type="entry name" value="NAD(P)-binding Rossmann-like Domain"/>
    <property type="match status" value="1"/>
</dbReference>
<keyword evidence="8" id="KW-0413">Isomerase</keyword>
<dbReference type="SMART" id="SM00822">
    <property type="entry name" value="PKS_KR"/>
    <property type="match status" value="1"/>
</dbReference>
<dbReference type="PANTHER" id="PTHR43725">
    <property type="entry name" value="UDP-GLUCOSE 4-EPIMERASE"/>
    <property type="match status" value="1"/>
</dbReference>
<dbReference type="NCBIfam" id="TIGR01179">
    <property type="entry name" value="galE"/>
    <property type="match status" value="1"/>
</dbReference>
<feature type="domain" description="Ketoreductase" evidence="12">
    <location>
        <begin position="16"/>
        <end position="184"/>
    </location>
</feature>
<comment type="cofactor">
    <cofactor evidence="2">
        <name>NAD(+)</name>
        <dbReference type="ChEBI" id="CHEBI:57540"/>
    </cofactor>
</comment>
<dbReference type="RefSeq" id="WP_344041401.1">
    <property type="nucleotide sequence ID" value="NZ_BAAAPB010000001.1"/>
</dbReference>
<evidence type="ECO:0000256" key="10">
    <source>
        <dbReference type="ARBA" id="ARBA00031367"/>
    </source>
</evidence>
<dbReference type="Gene3D" id="3.90.25.10">
    <property type="entry name" value="UDP-galactose 4-epimerase, domain 1"/>
    <property type="match status" value="1"/>
</dbReference>
<evidence type="ECO:0000256" key="7">
    <source>
        <dbReference type="ARBA" id="ARBA00023027"/>
    </source>
</evidence>
<evidence type="ECO:0000256" key="2">
    <source>
        <dbReference type="ARBA" id="ARBA00001911"/>
    </source>
</evidence>
<sequence length="339" mass="35321">MAEHRHGGASPEAGLGTVMVTGGAGYIGAHVVDLLLRAGARVVVVDDMSTGNADRLASSVPVLEVDLAAPGATAALVSTMRLHGVEAAVHLAGRKQVAESVERPAWYYRQNVDGLLALHDALSTAGVDRLVFSSSAAVYGDVATGPGGGRVREDAATVPLSPYGQTKLAGEWLNRAAYGAWGLRAVNLRYFNVAGAARPALADHGATNLIPLVLTALARGEEPRIFGDDYPTPDGTCVRDFIDVRDLAAAHVAALAYLAGDRRHGEVFNVGTGRGASVAEVVETVGRVRGVAAAPVVVGRRPGDPACVVADVTRIHDAMGWRAERSLHDMVRSAWAGHR</sequence>
<evidence type="ECO:0000256" key="4">
    <source>
        <dbReference type="ARBA" id="ARBA00007637"/>
    </source>
</evidence>
<dbReference type="SUPFAM" id="SSF51735">
    <property type="entry name" value="NAD(P)-binding Rossmann-fold domains"/>
    <property type="match status" value="1"/>
</dbReference>
<evidence type="ECO:0000256" key="3">
    <source>
        <dbReference type="ARBA" id="ARBA00004947"/>
    </source>
</evidence>
<organism evidence="13 14">
    <name type="scientific">Nocardioides panacihumi</name>
    <dbReference type="NCBI Taxonomy" id="400774"/>
    <lineage>
        <taxon>Bacteria</taxon>
        <taxon>Bacillati</taxon>
        <taxon>Actinomycetota</taxon>
        <taxon>Actinomycetes</taxon>
        <taxon>Propionibacteriales</taxon>
        <taxon>Nocardioidaceae</taxon>
        <taxon>Nocardioides</taxon>
    </lineage>
</organism>
<protein>
    <recommendedName>
        <fullName evidence="6">UDP-glucose 4-epimerase</fullName>
        <ecNumber evidence="5">5.1.3.2</ecNumber>
    </recommendedName>
    <alternativeName>
        <fullName evidence="11">Galactowaldenase</fullName>
    </alternativeName>
    <alternativeName>
        <fullName evidence="10">UDP-galactose 4-epimerase</fullName>
    </alternativeName>
</protein>
<keyword evidence="9" id="KW-0119">Carbohydrate metabolism</keyword>
<evidence type="ECO:0000259" key="12">
    <source>
        <dbReference type="SMART" id="SM00822"/>
    </source>
</evidence>
<comment type="caution">
    <text evidence="13">The sequence shown here is derived from an EMBL/GenBank/DDBJ whole genome shotgun (WGS) entry which is preliminary data.</text>
</comment>
<dbReference type="EMBL" id="BAAAPB010000001">
    <property type="protein sequence ID" value="GAA1946266.1"/>
    <property type="molecule type" value="Genomic_DNA"/>
</dbReference>